<protein>
    <submittedName>
        <fullName evidence="1">N-methyl-D-aspartate receptor NMDAR2C subunit</fullName>
    </submittedName>
</protein>
<accession>A0ABS5Y363</accession>
<sequence>MARSHGEDLPFGRWSSLCQNLGIVSPSAIEQEFVLLSDAYGESHRAYHTAQHINECLTLLDALDNSVTAQQLWVLEMALWYHDVVYQPRLQDNEQRSAGKAAAFLQAHAVAAVRQVTALVMATCHGIDRGDKSPLAAWMVDIDLAILGALPARFLQYEHQIRQEYGWVSPAVYQLKRRQVLSQFLQRSRLYHSPLFFEQFEHRARENLLWLLSDPSLLA</sequence>
<dbReference type="RefSeq" id="WP_215617670.1">
    <property type="nucleotide sequence ID" value="NZ_JADOER010000004.1"/>
</dbReference>
<proteinExistence type="predicted"/>
<dbReference type="InterPro" id="IPR009218">
    <property type="entry name" value="HD_phosphohydro"/>
</dbReference>
<dbReference type="PIRSF" id="PIRSF035170">
    <property type="entry name" value="HD_phosphohydro"/>
    <property type="match status" value="1"/>
</dbReference>
<dbReference type="Gene3D" id="1.10.472.50">
    <property type="entry name" value="HD-domain/PDEase-like"/>
    <property type="match status" value="1"/>
</dbReference>
<dbReference type="PANTHER" id="PTHR21174:SF0">
    <property type="entry name" value="HD PHOSPHOHYDROLASE FAMILY PROTEIN-RELATED"/>
    <property type="match status" value="1"/>
</dbReference>
<keyword evidence="1" id="KW-0675">Receptor</keyword>
<comment type="caution">
    <text evidence="1">The sequence shown here is derived from an EMBL/GenBank/DDBJ whole genome shotgun (WGS) entry which is preliminary data.</text>
</comment>
<dbReference type="PANTHER" id="PTHR21174">
    <property type="match status" value="1"/>
</dbReference>
<keyword evidence="2" id="KW-1185">Reference proteome</keyword>
<evidence type="ECO:0000313" key="1">
    <source>
        <dbReference type="EMBL" id="MBT9311804.1"/>
    </source>
</evidence>
<evidence type="ECO:0000313" key="2">
    <source>
        <dbReference type="Proteomes" id="UP001196661"/>
    </source>
</evidence>
<dbReference type="SUPFAM" id="SSF109604">
    <property type="entry name" value="HD-domain/PDEase-like"/>
    <property type="match status" value="1"/>
</dbReference>
<dbReference type="Proteomes" id="UP001196661">
    <property type="component" value="Unassembled WGS sequence"/>
</dbReference>
<gene>
    <name evidence="1" type="ORF">IXB28_06270</name>
</gene>
<reference evidence="1 2" key="1">
    <citation type="journal article" date="2021" name="Mar. Drugs">
        <title>Genome Reduction and Secondary Metabolism of the Marine Sponge-Associated Cyanobacterium Leptothoe.</title>
        <authorList>
            <person name="Konstantinou D."/>
            <person name="Popin R.V."/>
            <person name="Fewer D.P."/>
            <person name="Sivonen K."/>
            <person name="Gkelis S."/>
        </authorList>
    </citation>
    <scope>NUCLEOTIDE SEQUENCE [LARGE SCALE GENOMIC DNA]</scope>
    <source>
        <strain evidence="1 2">TAU-MAC 1615</strain>
    </source>
</reference>
<name>A0ABS5Y363_9CYAN</name>
<dbReference type="EMBL" id="JADOER010000004">
    <property type="protein sequence ID" value="MBT9311804.1"/>
    <property type="molecule type" value="Genomic_DNA"/>
</dbReference>
<organism evidence="1 2">
    <name type="scientific">Leptothoe kymatousa TAU-MAC 1615</name>
    <dbReference type="NCBI Taxonomy" id="2364775"/>
    <lineage>
        <taxon>Bacteria</taxon>
        <taxon>Bacillati</taxon>
        <taxon>Cyanobacteriota</taxon>
        <taxon>Cyanophyceae</taxon>
        <taxon>Nodosilineales</taxon>
        <taxon>Cymatolegaceae</taxon>
        <taxon>Leptothoe</taxon>
        <taxon>Leptothoe kymatousa</taxon>
    </lineage>
</organism>